<accession>A0A368X5I9</accession>
<dbReference type="InterPro" id="IPR052357">
    <property type="entry name" value="Orn_Lys_Arg_decarboxylase-I"/>
</dbReference>
<keyword evidence="6" id="KW-0175">Coiled coil</keyword>
<dbReference type="InterPro" id="IPR000310">
    <property type="entry name" value="Orn/Lys/Arg_deCO2ase_major_dom"/>
</dbReference>
<dbReference type="RefSeq" id="WP_245937509.1">
    <property type="nucleotide sequence ID" value="NZ_QPJJ01000020.1"/>
</dbReference>
<dbReference type="PANTHER" id="PTHR43277">
    <property type="entry name" value="ARGININE DECARBOXYLASE"/>
    <property type="match status" value="1"/>
</dbReference>
<dbReference type="EMBL" id="QPJJ01000020">
    <property type="protein sequence ID" value="RCW63075.1"/>
    <property type="molecule type" value="Genomic_DNA"/>
</dbReference>
<feature type="domain" description="Orn/Lys/Arg decarboxylases family 1 pyridoxal-P attachment site" evidence="7">
    <location>
        <begin position="8"/>
        <end position="314"/>
    </location>
</feature>
<dbReference type="GO" id="GO:0016831">
    <property type="term" value="F:carboxy-lyase activity"/>
    <property type="evidence" value="ECO:0007669"/>
    <property type="project" value="UniProtKB-KW"/>
</dbReference>
<feature type="coiled-coil region" evidence="6">
    <location>
        <begin position="399"/>
        <end position="426"/>
    </location>
</feature>
<comment type="cofactor">
    <cofactor evidence="1">
        <name>pyridoxal 5'-phosphate</name>
        <dbReference type="ChEBI" id="CHEBI:597326"/>
    </cofactor>
</comment>
<dbReference type="SUPFAM" id="SSF55904">
    <property type="entry name" value="Ornithine decarboxylase C-terminal domain"/>
    <property type="match status" value="1"/>
</dbReference>
<name>A0A368X5I9_9BACI</name>
<comment type="caution">
    <text evidence="9">The sequence shown here is derived from an EMBL/GenBank/DDBJ whole genome shotgun (WGS) entry which is preliminary data.</text>
</comment>
<dbReference type="SUPFAM" id="SSF53383">
    <property type="entry name" value="PLP-dependent transferases"/>
    <property type="match status" value="1"/>
</dbReference>
<keyword evidence="4" id="KW-0663">Pyridoxal phosphate</keyword>
<dbReference type="Proteomes" id="UP000252585">
    <property type="component" value="Unassembled WGS sequence"/>
</dbReference>
<reference evidence="9 10" key="1">
    <citation type="submission" date="2018-07" db="EMBL/GenBank/DDBJ databases">
        <title>Genomic Encyclopedia of Type Strains, Phase IV (KMG-IV): sequencing the most valuable type-strain genomes for metagenomic binning, comparative biology and taxonomic classification.</title>
        <authorList>
            <person name="Goeker M."/>
        </authorList>
    </citation>
    <scope>NUCLEOTIDE SEQUENCE [LARGE SCALE GENOMIC DNA]</scope>
    <source>
        <strain evidence="9 10">DSM 27696</strain>
    </source>
</reference>
<keyword evidence="10" id="KW-1185">Reference proteome</keyword>
<evidence type="ECO:0000256" key="2">
    <source>
        <dbReference type="ARBA" id="ARBA00010671"/>
    </source>
</evidence>
<evidence type="ECO:0000256" key="4">
    <source>
        <dbReference type="ARBA" id="ARBA00022898"/>
    </source>
</evidence>
<gene>
    <name evidence="9" type="ORF">DFR57_12056</name>
</gene>
<dbReference type="Gene3D" id="3.90.105.10">
    <property type="entry name" value="Molybdopterin biosynthesis moea protein, domain 2"/>
    <property type="match status" value="1"/>
</dbReference>
<dbReference type="InterPro" id="IPR036633">
    <property type="entry name" value="Prn/Lys/Arg_de-COase_C_sf"/>
</dbReference>
<keyword evidence="3" id="KW-0210">Decarboxylase</keyword>
<feature type="domain" description="Orn/Lys/Arg decarboxylase C-terminal" evidence="8">
    <location>
        <begin position="388"/>
        <end position="449"/>
    </location>
</feature>
<comment type="similarity">
    <text evidence="2">Belongs to the Orn/Lys/Arg decarboxylase class-I family.</text>
</comment>
<dbReference type="AlphaFoldDB" id="A0A368X5I9"/>
<dbReference type="Gene3D" id="3.40.640.10">
    <property type="entry name" value="Type I PLP-dependent aspartate aminotransferase-like (Major domain)"/>
    <property type="match status" value="1"/>
</dbReference>
<sequence>MEDSQGIPLLHKLIEHKKKNPISFHVPGHKNGQVFPSHSEDLFKSILSIDLTEITELDDLYVPEGAIKQAQILAAEWFQVDASYFLVNGSTVGNLIMIMATCGPGDLVLVQRNCHKSILNGLELSGAKPIFLTPEYDTEVNRYGAPSTKTLEEAIHKYTNIKALILTYPDYFGRTYPLKEKIELAHAQKIPVLIDEAHGVHFSLPFIDQPSAIELGADIVVQSAHKMAPAMTMAAYLHINSAYVNKERVEHYYQMLQSSSPSYPIMASLDVARFYLQNFKAEQMTNLQESIDLIKNELEACDYVKVLETTSLDDPLKITLETINGVSAREVARLFEKEGIYPELVTTNQILLIVGLEPYIDLESLKKSIKSVNKQLILQPKHDTINKYTELFISKIQTLHYAYNEMRSMETKIEKLEEAIGEVAAEQIIPYPPGIPLIAKGEKITKNQVDHIVELLNKGVSFQPRDVKKGIRIFL</sequence>
<dbReference type="CDD" id="cd00615">
    <property type="entry name" value="Orn_deC_like"/>
    <property type="match status" value="1"/>
</dbReference>
<keyword evidence="5" id="KW-0456">Lyase</keyword>
<dbReference type="InterPro" id="IPR015421">
    <property type="entry name" value="PyrdxlP-dep_Trfase_major"/>
</dbReference>
<dbReference type="InterPro" id="IPR008286">
    <property type="entry name" value="Prn/Lys/Arg_de-COase_C"/>
</dbReference>
<organism evidence="9 10">
    <name type="scientific">Saliterribacillus persicus</name>
    <dbReference type="NCBI Taxonomy" id="930114"/>
    <lineage>
        <taxon>Bacteria</taxon>
        <taxon>Bacillati</taxon>
        <taxon>Bacillota</taxon>
        <taxon>Bacilli</taxon>
        <taxon>Bacillales</taxon>
        <taxon>Bacillaceae</taxon>
        <taxon>Saliterribacillus</taxon>
    </lineage>
</organism>
<evidence type="ECO:0000313" key="10">
    <source>
        <dbReference type="Proteomes" id="UP000252585"/>
    </source>
</evidence>
<evidence type="ECO:0000259" key="8">
    <source>
        <dbReference type="Pfam" id="PF03711"/>
    </source>
</evidence>
<dbReference type="PANTHER" id="PTHR43277:SF3">
    <property type="entry name" value="DECARBOXYLASE, PUTATIVE-RELATED"/>
    <property type="match status" value="1"/>
</dbReference>
<evidence type="ECO:0000256" key="1">
    <source>
        <dbReference type="ARBA" id="ARBA00001933"/>
    </source>
</evidence>
<proteinExistence type="inferred from homology"/>
<evidence type="ECO:0000256" key="3">
    <source>
        <dbReference type="ARBA" id="ARBA00022793"/>
    </source>
</evidence>
<dbReference type="Pfam" id="PF03711">
    <property type="entry name" value="OKR_DC_1_C"/>
    <property type="match status" value="1"/>
</dbReference>
<evidence type="ECO:0000313" key="9">
    <source>
        <dbReference type="EMBL" id="RCW63075.1"/>
    </source>
</evidence>
<evidence type="ECO:0000256" key="5">
    <source>
        <dbReference type="ARBA" id="ARBA00023239"/>
    </source>
</evidence>
<dbReference type="InterPro" id="IPR015424">
    <property type="entry name" value="PyrdxlP-dep_Trfase"/>
</dbReference>
<evidence type="ECO:0000259" key="7">
    <source>
        <dbReference type="Pfam" id="PF01276"/>
    </source>
</evidence>
<dbReference type="Pfam" id="PF01276">
    <property type="entry name" value="OKR_DC_1"/>
    <property type="match status" value="1"/>
</dbReference>
<protein>
    <submittedName>
        <fullName evidence="9">Lysine decarboxylase</fullName>
    </submittedName>
</protein>
<evidence type="ECO:0000256" key="6">
    <source>
        <dbReference type="SAM" id="Coils"/>
    </source>
</evidence>